<accession>A0A8J8G7V9</accession>
<dbReference type="Proteomes" id="UP000610746">
    <property type="component" value="Unassembled WGS sequence"/>
</dbReference>
<keyword evidence="3" id="KW-1185">Reference proteome</keyword>
<evidence type="ECO:0000256" key="1">
    <source>
        <dbReference type="SAM" id="Phobius"/>
    </source>
</evidence>
<evidence type="ECO:0000313" key="3">
    <source>
        <dbReference type="Proteomes" id="UP000610746"/>
    </source>
</evidence>
<dbReference type="AlphaFoldDB" id="A0A8J8G7V9"/>
<feature type="transmembrane region" description="Helical" evidence="1">
    <location>
        <begin position="6"/>
        <end position="23"/>
    </location>
</feature>
<keyword evidence="1" id="KW-0812">Transmembrane</keyword>
<evidence type="ECO:0000313" key="2">
    <source>
        <dbReference type="EMBL" id="NRS92891.1"/>
    </source>
</evidence>
<protein>
    <recommendedName>
        <fullName evidence="4">DUF4230 domain-containing protein</fullName>
    </recommendedName>
</protein>
<dbReference type="EMBL" id="JABSNO010000013">
    <property type="protein sequence ID" value="NRS92891.1"/>
    <property type="molecule type" value="Genomic_DNA"/>
</dbReference>
<keyword evidence="1" id="KW-0472">Membrane</keyword>
<organism evidence="2 3">
    <name type="scientific">Frigoriflavimonas asaccharolytica</name>
    <dbReference type="NCBI Taxonomy" id="2735899"/>
    <lineage>
        <taxon>Bacteria</taxon>
        <taxon>Pseudomonadati</taxon>
        <taxon>Bacteroidota</taxon>
        <taxon>Flavobacteriia</taxon>
        <taxon>Flavobacteriales</taxon>
        <taxon>Weeksellaceae</taxon>
        <taxon>Frigoriflavimonas</taxon>
    </lineage>
</organism>
<gene>
    <name evidence="2" type="ORF">HNQ03_001972</name>
</gene>
<keyword evidence="1" id="KW-1133">Transmembrane helix</keyword>
<evidence type="ECO:0008006" key="4">
    <source>
        <dbReference type="Google" id="ProtNLM"/>
    </source>
</evidence>
<comment type="caution">
    <text evidence="2">The sequence shown here is derived from an EMBL/GenBank/DDBJ whole genome shotgun (WGS) entry which is preliminary data.</text>
</comment>
<proteinExistence type="predicted"/>
<dbReference type="Pfam" id="PF14014">
    <property type="entry name" value="DUF4230"/>
    <property type="match status" value="1"/>
</dbReference>
<reference evidence="2" key="1">
    <citation type="submission" date="2020-05" db="EMBL/GenBank/DDBJ databases">
        <title>Genomic Encyclopedia of Type Strains, Phase IV (KMG-V): Genome sequencing to study the core and pangenomes of soil and plant-associated prokaryotes.</title>
        <authorList>
            <person name="Whitman W."/>
        </authorList>
    </citation>
    <scope>NUCLEOTIDE SEQUENCE</scope>
    <source>
        <strain evidence="2">16F</strain>
    </source>
</reference>
<dbReference type="InterPro" id="IPR025324">
    <property type="entry name" value="DUF4230"/>
</dbReference>
<sequence>MDKKSIIFLLSGAIIVLLILFGINKCSSISQEKSTSYNYLLTNQITKMNKMVVVEQDFSSIQKTKLSFEILGKKISDNEIVTLTNTNAQVSYDLKKMKLEVDSINKKLIIKELPNAEIKINPNVEIQSMDDSFINRIDENQIKKVTKSAKDAAVKRVDQNQLRSEGRNQLKENLNQIFILAKALKYEIVDETGQIDTTKL</sequence>
<name>A0A8J8G7V9_9FLAO</name>
<dbReference type="RefSeq" id="WP_173779472.1">
    <property type="nucleotide sequence ID" value="NZ_JABSNO010000013.1"/>
</dbReference>